<protein>
    <submittedName>
        <fullName evidence="1">DUF1697 domain-containing protein</fullName>
    </submittedName>
</protein>
<name>A0ABS7PU23_9SPHN</name>
<accession>A0ABS7PU23</accession>
<comment type="caution">
    <text evidence="1">The sequence shown here is derived from an EMBL/GenBank/DDBJ whole genome shotgun (WGS) entry which is preliminary data.</text>
</comment>
<dbReference type="PANTHER" id="PTHR36439">
    <property type="entry name" value="BLL4334 PROTEIN"/>
    <property type="match status" value="1"/>
</dbReference>
<dbReference type="Pfam" id="PF08002">
    <property type="entry name" value="DUF1697"/>
    <property type="match status" value="1"/>
</dbReference>
<sequence length="181" mass="19954">MPIFVGLMRAINVGKRQMPMKELRALAETLGYEAPETYVASGNLIFRAKGAADTVAADLEKAIKDRFGFFADVILRDARHWKAYRDANPFADDANAIPKMVHLCLARAPLKPGLVEGLRERARDGERIELIGDGLWVDFGGNGVARSKLTPAIFDKLAGSTVTARNWNTVQKLQDMIEARA</sequence>
<dbReference type="RefSeq" id="WP_222991953.1">
    <property type="nucleotide sequence ID" value="NZ_JAINVV010000010.1"/>
</dbReference>
<organism evidence="1 2">
    <name type="scientific">Sphingomonas colocasiae</name>
    <dbReference type="NCBI Taxonomy" id="1848973"/>
    <lineage>
        <taxon>Bacteria</taxon>
        <taxon>Pseudomonadati</taxon>
        <taxon>Pseudomonadota</taxon>
        <taxon>Alphaproteobacteria</taxon>
        <taxon>Sphingomonadales</taxon>
        <taxon>Sphingomonadaceae</taxon>
        <taxon>Sphingomonas</taxon>
    </lineage>
</organism>
<evidence type="ECO:0000313" key="2">
    <source>
        <dbReference type="Proteomes" id="UP000706039"/>
    </source>
</evidence>
<dbReference type="EMBL" id="JAINVV010000010">
    <property type="protein sequence ID" value="MBY8824842.1"/>
    <property type="molecule type" value="Genomic_DNA"/>
</dbReference>
<keyword evidence="2" id="KW-1185">Reference proteome</keyword>
<dbReference type="PANTHER" id="PTHR36439:SF1">
    <property type="entry name" value="DUF1697 DOMAIN-CONTAINING PROTEIN"/>
    <property type="match status" value="1"/>
</dbReference>
<dbReference type="InterPro" id="IPR012545">
    <property type="entry name" value="DUF1697"/>
</dbReference>
<evidence type="ECO:0000313" key="1">
    <source>
        <dbReference type="EMBL" id="MBY8824842.1"/>
    </source>
</evidence>
<dbReference type="Proteomes" id="UP000706039">
    <property type="component" value="Unassembled WGS sequence"/>
</dbReference>
<dbReference type="PIRSF" id="PIRSF008502">
    <property type="entry name" value="UCP008502"/>
    <property type="match status" value="1"/>
</dbReference>
<gene>
    <name evidence="1" type="ORF">K7G82_21230</name>
</gene>
<proteinExistence type="predicted"/>
<dbReference type="Gene3D" id="3.30.70.1280">
    <property type="entry name" value="SP0830-like domains"/>
    <property type="match status" value="1"/>
</dbReference>
<reference evidence="1 2" key="1">
    <citation type="submission" date="2021-08" db="EMBL/GenBank/DDBJ databases">
        <authorList>
            <person name="Tuo L."/>
        </authorList>
    </citation>
    <scope>NUCLEOTIDE SEQUENCE [LARGE SCALE GENOMIC DNA]</scope>
    <source>
        <strain evidence="1 2">JCM 31229</strain>
    </source>
</reference>
<dbReference type="SUPFAM" id="SSF160379">
    <property type="entry name" value="SP0830-like"/>
    <property type="match status" value="1"/>
</dbReference>